<protein>
    <submittedName>
        <fullName evidence="2">Uncharacterized protein</fullName>
    </submittedName>
</protein>
<organism evidence="2 3">
    <name type="scientific">Massilia frigida</name>
    <dbReference type="NCBI Taxonomy" id="2609281"/>
    <lineage>
        <taxon>Bacteria</taxon>
        <taxon>Pseudomonadati</taxon>
        <taxon>Pseudomonadota</taxon>
        <taxon>Betaproteobacteria</taxon>
        <taxon>Burkholderiales</taxon>
        <taxon>Oxalobacteraceae</taxon>
        <taxon>Telluria group</taxon>
        <taxon>Massilia</taxon>
    </lineage>
</organism>
<reference evidence="2 3" key="1">
    <citation type="submission" date="2019-10" db="EMBL/GenBank/DDBJ databases">
        <title>Taxonomy of Antarctic Massilia spp.: description of Massilia rubra sp. nov., Massilia aquatica sp. nov., Massilia mucilaginosa sp. nov., Massilia frigida sp. nov. isolated from streams, lakes and regoliths.</title>
        <authorList>
            <person name="Holochova P."/>
            <person name="Sedlacek I."/>
            <person name="Kralova S."/>
            <person name="Maslanova I."/>
            <person name="Busse H.-J."/>
            <person name="Stankova E."/>
            <person name="Vrbovska V."/>
            <person name="Kovarovic V."/>
            <person name="Bartak M."/>
            <person name="Svec P."/>
            <person name="Pantucek R."/>
        </authorList>
    </citation>
    <scope>NUCLEOTIDE SEQUENCE [LARGE SCALE GENOMIC DNA]</scope>
    <source>
        <strain evidence="2 3">CCM 8695</strain>
    </source>
</reference>
<proteinExistence type="predicted"/>
<dbReference type="Proteomes" id="UP000621455">
    <property type="component" value="Unassembled WGS sequence"/>
</dbReference>
<gene>
    <name evidence="2" type="ORF">F2P44_13545</name>
</gene>
<feature type="transmembrane region" description="Helical" evidence="1">
    <location>
        <begin position="6"/>
        <end position="25"/>
    </location>
</feature>
<name>A0ABX0NHE9_9BURK</name>
<evidence type="ECO:0000313" key="3">
    <source>
        <dbReference type="Proteomes" id="UP000621455"/>
    </source>
</evidence>
<dbReference type="EMBL" id="WHJG01000012">
    <property type="protein sequence ID" value="NHZ80290.1"/>
    <property type="molecule type" value="Genomic_DNA"/>
</dbReference>
<evidence type="ECO:0000256" key="1">
    <source>
        <dbReference type="SAM" id="Phobius"/>
    </source>
</evidence>
<keyword evidence="1" id="KW-0472">Membrane</keyword>
<evidence type="ECO:0000313" key="2">
    <source>
        <dbReference type="EMBL" id="NHZ80290.1"/>
    </source>
</evidence>
<dbReference type="RefSeq" id="WP_167087245.1">
    <property type="nucleotide sequence ID" value="NZ_WHJG01000012.1"/>
</dbReference>
<accession>A0ABX0NHE9</accession>
<sequence length="100" mass="10899">MSDADVNFVVMFTILVGVILLLSRVGGLTERLKKVETLLLTLPVDKAALDLSPEVKKLIAEGHKNKATALHQKQTESSLRSAQTVVEDYIAREAISPSKV</sequence>
<keyword evidence="3" id="KW-1185">Reference proteome</keyword>
<keyword evidence="1" id="KW-0812">Transmembrane</keyword>
<keyword evidence="1" id="KW-1133">Transmembrane helix</keyword>
<comment type="caution">
    <text evidence="2">The sequence shown here is derived from an EMBL/GenBank/DDBJ whole genome shotgun (WGS) entry which is preliminary data.</text>
</comment>